<sequence length="476" mass="47878">MSDQQPRQPDPRQPGQPVSPQQGWPQQGQQPYAGRRVQQPATPAAGQQQYPQQGYGQQGYPQQQYAGQYGQGYGQQPAQQPAQQGWSAAQPEQRRSGSRGRGSNLGAGLLAGALVLGLLGGVGGAAAWGALSGDDTPSAATGAGGGSDSVAAEDVDLTGVDPVEVVTVNEVASEVLPTVVKIDARDGAGGGGSGSGIILTDDGEILTNDHVIASAADGGTLTVSFDDGTLAPAEIIGTDPKTDTALIKAEGVSDLPTIDVGSSDTTEVGQAVVAVGSPYGLQSTVTAGIVSALRRPIVIPSVDDPDEVSVYGAIQTDAAINPGNSGGALVNMGGELVGINSSIELARSSEGAGGDLGSIGIGYAIPIDDVKDIVAEMRAGETPTHARLGVSTSDELTEDDVPNGALVTEVESGSAAEAAGIEDGDVITRLGDIPVSSSNGLIASVYAFRPDETAEVVVSRDGESQTLEVTFGSDAE</sequence>
<dbReference type="InterPro" id="IPR036034">
    <property type="entry name" value="PDZ_sf"/>
</dbReference>
<feature type="compositionally biased region" description="Low complexity" evidence="3">
    <location>
        <begin position="1"/>
        <end position="31"/>
    </location>
</feature>
<dbReference type="Pfam" id="PF13365">
    <property type="entry name" value="Trypsin_2"/>
    <property type="match status" value="1"/>
</dbReference>
<name>A0ABN2NYW0_9ACTN</name>
<proteinExistence type="predicted"/>
<accession>A0ABN2NYW0</accession>
<dbReference type="InterPro" id="IPR001940">
    <property type="entry name" value="Peptidase_S1C"/>
</dbReference>
<dbReference type="PROSITE" id="PS50106">
    <property type="entry name" value="PDZ"/>
    <property type="match status" value="1"/>
</dbReference>
<feature type="transmembrane region" description="Helical" evidence="4">
    <location>
        <begin position="105"/>
        <end position="131"/>
    </location>
</feature>
<dbReference type="SUPFAM" id="SSF50156">
    <property type="entry name" value="PDZ domain-like"/>
    <property type="match status" value="1"/>
</dbReference>
<dbReference type="EMBL" id="BAAAMY010000001">
    <property type="protein sequence ID" value="GAA1907699.1"/>
    <property type="molecule type" value="Genomic_DNA"/>
</dbReference>
<gene>
    <name evidence="6" type="ORF">GCM10009737_05720</name>
</gene>
<protein>
    <recommendedName>
        <fullName evidence="5">PDZ domain-containing protein</fullName>
    </recommendedName>
</protein>
<dbReference type="PANTHER" id="PTHR43343">
    <property type="entry name" value="PEPTIDASE S12"/>
    <property type="match status" value="1"/>
</dbReference>
<feature type="compositionally biased region" description="Low complexity" evidence="3">
    <location>
        <begin position="38"/>
        <end position="85"/>
    </location>
</feature>
<dbReference type="RefSeq" id="WP_344003446.1">
    <property type="nucleotide sequence ID" value="NZ_BAAAMY010000001.1"/>
</dbReference>
<evidence type="ECO:0000313" key="6">
    <source>
        <dbReference type="EMBL" id="GAA1907699.1"/>
    </source>
</evidence>
<dbReference type="SUPFAM" id="SSF50494">
    <property type="entry name" value="Trypsin-like serine proteases"/>
    <property type="match status" value="1"/>
</dbReference>
<feature type="domain" description="PDZ" evidence="5">
    <location>
        <begin position="373"/>
        <end position="437"/>
    </location>
</feature>
<keyword evidence="4" id="KW-0812">Transmembrane</keyword>
<organism evidence="6 7">
    <name type="scientific">Nocardioides lentus</name>
    <dbReference type="NCBI Taxonomy" id="338077"/>
    <lineage>
        <taxon>Bacteria</taxon>
        <taxon>Bacillati</taxon>
        <taxon>Actinomycetota</taxon>
        <taxon>Actinomycetes</taxon>
        <taxon>Propionibacteriales</taxon>
        <taxon>Nocardioidaceae</taxon>
        <taxon>Nocardioides</taxon>
    </lineage>
</organism>
<evidence type="ECO:0000313" key="7">
    <source>
        <dbReference type="Proteomes" id="UP001501612"/>
    </source>
</evidence>
<dbReference type="PANTHER" id="PTHR43343:SF3">
    <property type="entry name" value="PROTEASE DO-LIKE 8, CHLOROPLASTIC"/>
    <property type="match status" value="1"/>
</dbReference>
<keyword evidence="1" id="KW-0645">Protease</keyword>
<keyword evidence="7" id="KW-1185">Reference proteome</keyword>
<dbReference type="Gene3D" id="2.30.42.10">
    <property type="match status" value="1"/>
</dbReference>
<evidence type="ECO:0000259" key="5">
    <source>
        <dbReference type="PROSITE" id="PS50106"/>
    </source>
</evidence>
<dbReference type="InterPro" id="IPR009003">
    <property type="entry name" value="Peptidase_S1_PA"/>
</dbReference>
<keyword evidence="4" id="KW-1133">Transmembrane helix</keyword>
<dbReference type="SMART" id="SM00228">
    <property type="entry name" value="PDZ"/>
    <property type="match status" value="1"/>
</dbReference>
<keyword evidence="4" id="KW-0472">Membrane</keyword>
<dbReference type="InterPro" id="IPR001478">
    <property type="entry name" value="PDZ"/>
</dbReference>
<dbReference type="InterPro" id="IPR051201">
    <property type="entry name" value="Chloro_Bact_Ser_Proteases"/>
</dbReference>
<evidence type="ECO:0000256" key="3">
    <source>
        <dbReference type="SAM" id="MobiDB-lite"/>
    </source>
</evidence>
<dbReference type="PRINTS" id="PR00834">
    <property type="entry name" value="PROTEASES2C"/>
</dbReference>
<keyword evidence="2" id="KW-0378">Hydrolase</keyword>
<dbReference type="Proteomes" id="UP001501612">
    <property type="component" value="Unassembled WGS sequence"/>
</dbReference>
<evidence type="ECO:0000256" key="2">
    <source>
        <dbReference type="ARBA" id="ARBA00022801"/>
    </source>
</evidence>
<dbReference type="Gene3D" id="2.40.10.120">
    <property type="match status" value="1"/>
</dbReference>
<evidence type="ECO:0000256" key="4">
    <source>
        <dbReference type="SAM" id="Phobius"/>
    </source>
</evidence>
<comment type="caution">
    <text evidence="6">The sequence shown here is derived from an EMBL/GenBank/DDBJ whole genome shotgun (WGS) entry which is preliminary data.</text>
</comment>
<dbReference type="Pfam" id="PF13180">
    <property type="entry name" value="PDZ_2"/>
    <property type="match status" value="1"/>
</dbReference>
<feature type="region of interest" description="Disordered" evidence="3">
    <location>
        <begin position="1"/>
        <end position="102"/>
    </location>
</feature>
<evidence type="ECO:0000256" key="1">
    <source>
        <dbReference type="ARBA" id="ARBA00022670"/>
    </source>
</evidence>
<reference evidence="6 7" key="1">
    <citation type="journal article" date="2019" name="Int. J. Syst. Evol. Microbiol.">
        <title>The Global Catalogue of Microorganisms (GCM) 10K type strain sequencing project: providing services to taxonomists for standard genome sequencing and annotation.</title>
        <authorList>
            <consortium name="The Broad Institute Genomics Platform"/>
            <consortium name="The Broad Institute Genome Sequencing Center for Infectious Disease"/>
            <person name="Wu L."/>
            <person name="Ma J."/>
        </authorList>
    </citation>
    <scope>NUCLEOTIDE SEQUENCE [LARGE SCALE GENOMIC DNA]</scope>
    <source>
        <strain evidence="6 7">JCM 14046</strain>
    </source>
</reference>